<evidence type="ECO:0000256" key="1">
    <source>
        <dbReference type="ARBA" id="ARBA00022490"/>
    </source>
</evidence>
<keyword evidence="11" id="KW-1185">Reference proteome</keyword>
<evidence type="ECO:0000256" key="7">
    <source>
        <dbReference type="ARBA" id="ARBA00023150"/>
    </source>
</evidence>
<dbReference type="InterPro" id="IPR029044">
    <property type="entry name" value="Nucleotide-diphossugar_trans"/>
</dbReference>
<name>A0A3L7AEK9_9HYPH</name>
<evidence type="ECO:0000256" key="5">
    <source>
        <dbReference type="ARBA" id="ARBA00022842"/>
    </source>
</evidence>
<dbReference type="GO" id="GO:0005525">
    <property type="term" value="F:GTP binding"/>
    <property type="evidence" value="ECO:0007669"/>
    <property type="project" value="UniProtKB-UniRule"/>
</dbReference>
<evidence type="ECO:0000256" key="8">
    <source>
        <dbReference type="HAMAP-Rule" id="MF_00316"/>
    </source>
</evidence>
<dbReference type="Pfam" id="PF12804">
    <property type="entry name" value="NTP_transf_3"/>
    <property type="match status" value="1"/>
</dbReference>
<feature type="binding site" evidence="8">
    <location>
        <begin position="30"/>
        <end position="32"/>
    </location>
    <ligand>
        <name>GTP</name>
        <dbReference type="ChEBI" id="CHEBI:37565"/>
    </ligand>
</feature>
<dbReference type="Proteomes" id="UP000269692">
    <property type="component" value="Unassembled WGS sequence"/>
</dbReference>
<evidence type="ECO:0000313" key="10">
    <source>
        <dbReference type="EMBL" id="RLP78138.1"/>
    </source>
</evidence>
<protein>
    <recommendedName>
        <fullName evidence="8">Molybdenum cofactor guanylyltransferase</fullName>
        <shortName evidence="8">MoCo guanylyltransferase</shortName>
        <ecNumber evidence="8">2.7.7.77</ecNumber>
    </recommendedName>
    <alternativeName>
        <fullName evidence="8">GTP:molybdopterin guanylyltransferase</fullName>
    </alternativeName>
    <alternativeName>
        <fullName evidence="8">Mo-MPT guanylyltransferase</fullName>
    </alternativeName>
    <alternativeName>
        <fullName evidence="8">Molybdopterin guanylyltransferase</fullName>
    </alternativeName>
    <alternativeName>
        <fullName evidence="8">Molybdopterin-guanine dinucleotide synthase</fullName>
        <shortName evidence="8">MGD synthase</shortName>
    </alternativeName>
</protein>
<dbReference type="HAMAP" id="MF_00316">
    <property type="entry name" value="MobA"/>
    <property type="match status" value="1"/>
</dbReference>
<evidence type="ECO:0000313" key="11">
    <source>
        <dbReference type="Proteomes" id="UP000269692"/>
    </source>
</evidence>
<evidence type="ECO:0000256" key="2">
    <source>
        <dbReference type="ARBA" id="ARBA00022679"/>
    </source>
</evidence>
<keyword evidence="10" id="KW-0548">Nucleotidyltransferase</keyword>
<dbReference type="Gene3D" id="3.90.550.10">
    <property type="entry name" value="Spore Coat Polysaccharide Biosynthesis Protein SpsA, Chain A"/>
    <property type="match status" value="1"/>
</dbReference>
<comment type="domain">
    <text evidence="8">The N-terminal domain determines nucleotide recognition and specific binding, while the C-terminal domain determines the specific binding to the target protein.</text>
</comment>
<dbReference type="RefSeq" id="WP_121623604.1">
    <property type="nucleotide sequence ID" value="NZ_JACIIW010000009.1"/>
</dbReference>
<keyword evidence="3 8" id="KW-0479">Metal-binding</keyword>
<reference evidence="10 11" key="1">
    <citation type="submission" date="2018-10" db="EMBL/GenBank/DDBJ databases">
        <title>Xanthobacter tagetidis genome sequencing and assembly.</title>
        <authorList>
            <person name="Maclea K.S."/>
            <person name="Goen A.E."/>
            <person name="Fatima S.A."/>
        </authorList>
    </citation>
    <scope>NUCLEOTIDE SEQUENCE [LARGE SCALE GENOMIC DNA]</scope>
    <source>
        <strain evidence="10 11">ATCC 700314</strain>
    </source>
</reference>
<dbReference type="GO" id="GO:0005737">
    <property type="term" value="C:cytoplasm"/>
    <property type="evidence" value="ECO:0007669"/>
    <property type="project" value="UniProtKB-SubCell"/>
</dbReference>
<comment type="caution">
    <text evidence="10">The sequence shown here is derived from an EMBL/GenBank/DDBJ whole genome shotgun (WGS) entry which is preliminary data.</text>
</comment>
<dbReference type="PANTHER" id="PTHR19136:SF81">
    <property type="entry name" value="MOLYBDENUM COFACTOR GUANYLYLTRANSFERASE"/>
    <property type="match status" value="1"/>
</dbReference>
<evidence type="ECO:0000259" key="9">
    <source>
        <dbReference type="Pfam" id="PF12804"/>
    </source>
</evidence>
<keyword evidence="4 8" id="KW-0547">Nucleotide-binding</keyword>
<keyword evidence="6 8" id="KW-0342">GTP-binding</keyword>
<feature type="binding site" evidence="8">
    <location>
        <position position="127"/>
    </location>
    <ligand>
        <name>GTP</name>
        <dbReference type="ChEBI" id="CHEBI:37565"/>
    </ligand>
</feature>
<comment type="caution">
    <text evidence="8">Lacks conserved residue(s) required for the propagation of feature annotation.</text>
</comment>
<dbReference type="InterPro" id="IPR025877">
    <property type="entry name" value="MobA-like_NTP_Trfase"/>
</dbReference>
<evidence type="ECO:0000256" key="6">
    <source>
        <dbReference type="ARBA" id="ARBA00023134"/>
    </source>
</evidence>
<comment type="cofactor">
    <cofactor evidence="8">
        <name>Mg(2+)</name>
        <dbReference type="ChEBI" id="CHEBI:18420"/>
    </cofactor>
</comment>
<gene>
    <name evidence="8 10" type="primary">mobA</name>
    <name evidence="10" type="ORF">D9R14_12150</name>
</gene>
<comment type="subunit">
    <text evidence="8">Monomer.</text>
</comment>
<dbReference type="OrthoDB" id="9788394at2"/>
<keyword evidence="2 8" id="KW-0808">Transferase</keyword>
<comment type="subcellular location">
    <subcellularLocation>
        <location evidence="8">Cytoplasm</location>
    </subcellularLocation>
</comment>
<dbReference type="GO" id="GO:0046872">
    <property type="term" value="F:metal ion binding"/>
    <property type="evidence" value="ECO:0007669"/>
    <property type="project" value="UniProtKB-KW"/>
</dbReference>
<proteinExistence type="inferred from homology"/>
<keyword evidence="1 8" id="KW-0963">Cytoplasm</keyword>
<dbReference type="NCBIfam" id="TIGR02665">
    <property type="entry name" value="molyb_mobA"/>
    <property type="match status" value="1"/>
</dbReference>
<dbReference type="InterPro" id="IPR013482">
    <property type="entry name" value="Molybde_CF_guanTrfase"/>
</dbReference>
<dbReference type="EC" id="2.7.7.77" evidence="8"/>
<keyword evidence="5 8" id="KW-0460">Magnesium</keyword>
<comment type="function">
    <text evidence="8">Transfers a GMP moiety from GTP to Mo-molybdopterin (Mo-MPT) cofactor (Moco or molybdenum cofactor) to form Mo-molybdopterin guanine dinucleotide (Mo-MGD) cofactor.</text>
</comment>
<evidence type="ECO:0000256" key="3">
    <source>
        <dbReference type="ARBA" id="ARBA00022723"/>
    </source>
</evidence>
<dbReference type="EMBL" id="RCTF01000009">
    <property type="protein sequence ID" value="RLP78138.1"/>
    <property type="molecule type" value="Genomic_DNA"/>
</dbReference>
<dbReference type="AlphaFoldDB" id="A0A3L7AEK9"/>
<accession>A0A3L7AEK9</accession>
<dbReference type="PANTHER" id="PTHR19136">
    <property type="entry name" value="MOLYBDENUM COFACTOR GUANYLYLTRANSFERASE"/>
    <property type="match status" value="1"/>
</dbReference>
<dbReference type="GO" id="GO:1902758">
    <property type="term" value="P:bis(molybdopterin guanine dinucleotide)molybdenum biosynthetic process"/>
    <property type="evidence" value="ECO:0007669"/>
    <property type="project" value="TreeGrafter"/>
</dbReference>
<comment type="similarity">
    <text evidence="8">Belongs to the MobA family.</text>
</comment>
<feature type="binding site" evidence="8">
    <location>
        <position position="93"/>
    </location>
    <ligand>
        <name>GTP</name>
        <dbReference type="ChEBI" id="CHEBI:37565"/>
    </ligand>
</feature>
<keyword evidence="7 8" id="KW-0501">Molybdenum cofactor biosynthesis</keyword>
<evidence type="ECO:0000256" key="4">
    <source>
        <dbReference type="ARBA" id="ARBA00022741"/>
    </source>
</evidence>
<feature type="domain" description="MobA-like NTP transferase" evidence="9">
    <location>
        <begin position="27"/>
        <end position="184"/>
    </location>
</feature>
<dbReference type="GO" id="GO:0061603">
    <property type="term" value="F:molybdenum cofactor guanylyltransferase activity"/>
    <property type="evidence" value="ECO:0007669"/>
    <property type="project" value="UniProtKB-EC"/>
</dbReference>
<organism evidence="10 11">
    <name type="scientific">Xanthobacter tagetidis</name>
    <dbReference type="NCBI Taxonomy" id="60216"/>
    <lineage>
        <taxon>Bacteria</taxon>
        <taxon>Pseudomonadati</taxon>
        <taxon>Pseudomonadota</taxon>
        <taxon>Alphaproteobacteria</taxon>
        <taxon>Hyphomicrobiales</taxon>
        <taxon>Xanthobacteraceae</taxon>
        <taxon>Xanthobacter</taxon>
    </lineage>
</organism>
<dbReference type="CDD" id="cd02503">
    <property type="entry name" value="MobA"/>
    <property type="match status" value="1"/>
</dbReference>
<dbReference type="SUPFAM" id="SSF53448">
    <property type="entry name" value="Nucleotide-diphospho-sugar transferases"/>
    <property type="match status" value="1"/>
</dbReference>
<sequence length="226" mass="22592">MAGPTAPPYPSDAASPGAAPAGTPVIGLILAGGHGSRMGAPALGAATKPMVLLGGRPLAAHVAERLAPQVARLYASGNDAEALAPLGLPVLPDPLPGRPGPLAGVLAGLDLIASQAPGALLLTAPADAPFLPADLAARLLAGLPEGGGPACAASAGRRHPVIALWPAALRDRLRLLLEGGERRVGFVIELLGGAAIAWPDRGNDPFYNVNSPQELEIARSRLSAHS</sequence>
<feature type="binding site" evidence="8">
    <location>
        <position position="127"/>
    </location>
    <ligand>
        <name>Mg(2+)</name>
        <dbReference type="ChEBI" id="CHEBI:18420"/>
    </ligand>
</feature>
<comment type="catalytic activity">
    <reaction evidence="8">
        <text>Mo-molybdopterin + GTP + H(+) = Mo-molybdopterin guanine dinucleotide + diphosphate</text>
        <dbReference type="Rhea" id="RHEA:34243"/>
        <dbReference type="ChEBI" id="CHEBI:15378"/>
        <dbReference type="ChEBI" id="CHEBI:33019"/>
        <dbReference type="ChEBI" id="CHEBI:37565"/>
        <dbReference type="ChEBI" id="CHEBI:71302"/>
        <dbReference type="ChEBI" id="CHEBI:71310"/>
        <dbReference type="EC" id="2.7.7.77"/>
    </reaction>
</comment>
<feature type="binding site" evidence="8">
    <location>
        <position position="48"/>
    </location>
    <ligand>
        <name>GTP</name>
        <dbReference type="ChEBI" id="CHEBI:37565"/>
    </ligand>
</feature>